<evidence type="ECO:0000313" key="1">
    <source>
        <dbReference type="EMBL" id="MDI1429519.1"/>
    </source>
</evidence>
<dbReference type="RefSeq" id="WP_136967598.1">
    <property type="nucleotide sequence ID" value="NZ_JARZHI010000005.1"/>
</dbReference>
<evidence type="ECO:0000313" key="2">
    <source>
        <dbReference type="Proteomes" id="UP001160301"/>
    </source>
</evidence>
<proteinExistence type="predicted"/>
<keyword evidence="2" id="KW-1185">Reference proteome</keyword>
<reference evidence="1 2" key="1">
    <citation type="submission" date="2023-04" db="EMBL/GenBank/DDBJ databases">
        <title>The genome sequence of Polyangium sorediatum DSM14670.</title>
        <authorList>
            <person name="Zhang X."/>
        </authorList>
    </citation>
    <scope>NUCLEOTIDE SEQUENCE [LARGE SCALE GENOMIC DNA]</scope>
    <source>
        <strain evidence="1 2">DSM 14670</strain>
    </source>
</reference>
<gene>
    <name evidence="1" type="ORF">QHF89_08435</name>
</gene>
<dbReference type="Proteomes" id="UP001160301">
    <property type="component" value="Unassembled WGS sequence"/>
</dbReference>
<sequence>MRTLQLSGFDANGEPQIEVMADGTLRVAFEFMPPSDVDDRRDMGPYHDFDVQMSKAIGVPVTWEDREVFLIDAPKADTIERLITFVSTYRSR</sequence>
<comment type="caution">
    <text evidence="1">The sequence shown here is derived from an EMBL/GenBank/DDBJ whole genome shotgun (WGS) entry which is preliminary data.</text>
</comment>
<organism evidence="1 2">
    <name type="scientific">Polyangium sorediatum</name>
    <dbReference type="NCBI Taxonomy" id="889274"/>
    <lineage>
        <taxon>Bacteria</taxon>
        <taxon>Pseudomonadati</taxon>
        <taxon>Myxococcota</taxon>
        <taxon>Polyangia</taxon>
        <taxon>Polyangiales</taxon>
        <taxon>Polyangiaceae</taxon>
        <taxon>Polyangium</taxon>
    </lineage>
</organism>
<dbReference type="EMBL" id="JARZHI010000005">
    <property type="protein sequence ID" value="MDI1429519.1"/>
    <property type="molecule type" value="Genomic_DNA"/>
</dbReference>
<protein>
    <submittedName>
        <fullName evidence="1">Uncharacterized protein</fullName>
    </submittedName>
</protein>
<name>A0ABT6NMH5_9BACT</name>
<accession>A0ABT6NMH5</accession>